<sequence>MRILLPLFCLLILVGCKSDVNAEANEQTELDSTLLAKNINLPDTEVELLPEARKHAVQWVNYITAQNEINNLKSANLSQIIGNAKPISQIMQSLKSTVPDTLQSKAVDARLNVLATKAQVLEQLAARRNKNLEQISETAQDIPVEFNNFKLQLNELFLKSLEDFERELDELDQEQDSISRATRRIKDSV</sequence>
<proteinExistence type="predicted"/>
<protein>
    <submittedName>
        <fullName evidence="3">Uncharacterized protein</fullName>
    </submittedName>
</protein>
<evidence type="ECO:0000313" key="4">
    <source>
        <dbReference type="Proteomes" id="UP000199153"/>
    </source>
</evidence>
<reference evidence="3 4" key="1">
    <citation type="submission" date="2016-10" db="EMBL/GenBank/DDBJ databases">
        <authorList>
            <person name="de Groot N.N."/>
        </authorList>
    </citation>
    <scope>NUCLEOTIDE SEQUENCE [LARGE SCALE GENOMIC DNA]</scope>
    <source>
        <strain evidence="3 4">DSM 17794</strain>
    </source>
</reference>
<dbReference type="RefSeq" id="WP_093407730.1">
    <property type="nucleotide sequence ID" value="NZ_FOVL01000007.1"/>
</dbReference>
<evidence type="ECO:0000256" key="1">
    <source>
        <dbReference type="SAM" id="Coils"/>
    </source>
</evidence>
<feature type="coiled-coil region" evidence="1">
    <location>
        <begin position="154"/>
        <end position="184"/>
    </location>
</feature>
<dbReference type="OrthoDB" id="1453598at2"/>
<organism evidence="3 4">
    <name type="scientific">Salegentibacter flavus</name>
    <dbReference type="NCBI Taxonomy" id="287099"/>
    <lineage>
        <taxon>Bacteria</taxon>
        <taxon>Pseudomonadati</taxon>
        <taxon>Bacteroidota</taxon>
        <taxon>Flavobacteriia</taxon>
        <taxon>Flavobacteriales</taxon>
        <taxon>Flavobacteriaceae</taxon>
        <taxon>Salegentibacter</taxon>
    </lineage>
</organism>
<feature type="signal peptide" evidence="2">
    <location>
        <begin position="1"/>
        <end position="22"/>
    </location>
</feature>
<keyword evidence="2" id="KW-0732">Signal</keyword>
<evidence type="ECO:0000256" key="2">
    <source>
        <dbReference type="SAM" id="SignalP"/>
    </source>
</evidence>
<gene>
    <name evidence="3" type="ORF">SAMN05660413_01452</name>
</gene>
<dbReference type="PROSITE" id="PS51257">
    <property type="entry name" value="PROKAR_LIPOPROTEIN"/>
    <property type="match status" value="1"/>
</dbReference>
<accession>A0A1I4ZQV0</accession>
<keyword evidence="4" id="KW-1185">Reference proteome</keyword>
<name>A0A1I4ZQV0_9FLAO</name>
<keyword evidence="1" id="KW-0175">Coiled coil</keyword>
<dbReference type="STRING" id="287099.SAMN05660413_01452"/>
<dbReference type="EMBL" id="FOVL01000007">
    <property type="protein sequence ID" value="SFN52655.1"/>
    <property type="molecule type" value="Genomic_DNA"/>
</dbReference>
<evidence type="ECO:0000313" key="3">
    <source>
        <dbReference type="EMBL" id="SFN52655.1"/>
    </source>
</evidence>
<dbReference type="Proteomes" id="UP000199153">
    <property type="component" value="Unassembled WGS sequence"/>
</dbReference>
<dbReference type="AlphaFoldDB" id="A0A1I4ZQV0"/>
<feature type="chain" id="PRO_5011447703" evidence="2">
    <location>
        <begin position="23"/>
        <end position="189"/>
    </location>
</feature>